<dbReference type="EMBL" id="DTPI01000006">
    <property type="protein sequence ID" value="HGE65642.1"/>
    <property type="molecule type" value="Genomic_DNA"/>
</dbReference>
<evidence type="ECO:0000313" key="1">
    <source>
        <dbReference type="EMBL" id="HGE65642.1"/>
    </source>
</evidence>
<dbReference type="GO" id="GO:0006777">
    <property type="term" value="P:Mo-molybdopterin cofactor biosynthetic process"/>
    <property type="evidence" value="ECO:0007669"/>
    <property type="project" value="InterPro"/>
</dbReference>
<protein>
    <submittedName>
        <fullName evidence="2">Molybdenum cofactor biosynthesis protein MoaE</fullName>
    </submittedName>
</protein>
<dbReference type="AlphaFoldDB" id="A0A7C4S684"/>
<name>A0A7C4S684_9EURY</name>
<dbReference type="CDD" id="cd00756">
    <property type="entry name" value="MoaE"/>
    <property type="match status" value="1"/>
</dbReference>
<dbReference type="InterPro" id="IPR036563">
    <property type="entry name" value="MoaE_sf"/>
</dbReference>
<dbReference type="SUPFAM" id="SSF54690">
    <property type="entry name" value="Molybdopterin synthase subunit MoaE"/>
    <property type="match status" value="1"/>
</dbReference>
<gene>
    <name evidence="2" type="ORF">ENT89_07230</name>
    <name evidence="1" type="ORF">ENX77_00655</name>
</gene>
<dbReference type="Pfam" id="PF02391">
    <property type="entry name" value="MoaE"/>
    <property type="match status" value="1"/>
</dbReference>
<dbReference type="InterPro" id="IPR003448">
    <property type="entry name" value="Mopterin_biosynth_MoaE"/>
</dbReference>
<proteinExistence type="predicted"/>
<dbReference type="EMBL" id="DTAK01000059">
    <property type="protein sequence ID" value="HGU59909.1"/>
    <property type="molecule type" value="Genomic_DNA"/>
</dbReference>
<dbReference type="Gene3D" id="3.90.1170.40">
    <property type="entry name" value="Molybdopterin biosynthesis MoaE subunit"/>
    <property type="match status" value="1"/>
</dbReference>
<accession>A0A7C4S684</accession>
<dbReference type="PANTHER" id="PTHR23404">
    <property type="entry name" value="MOLYBDOPTERIN SYNTHASE RELATED"/>
    <property type="match status" value="1"/>
</dbReference>
<comment type="caution">
    <text evidence="2">The sequence shown here is derived from an EMBL/GenBank/DDBJ whole genome shotgun (WGS) entry which is preliminary data.</text>
</comment>
<reference evidence="2" key="1">
    <citation type="journal article" date="2020" name="mSystems">
        <title>Genome- and Community-Level Interaction Insights into Carbon Utilization and Element Cycling Functions of Hydrothermarchaeota in Hydrothermal Sediment.</title>
        <authorList>
            <person name="Zhou Z."/>
            <person name="Liu Y."/>
            <person name="Xu W."/>
            <person name="Pan J."/>
            <person name="Luo Z.H."/>
            <person name="Li M."/>
        </authorList>
    </citation>
    <scope>NUCLEOTIDE SEQUENCE [LARGE SCALE GENOMIC DNA]</scope>
    <source>
        <strain evidence="2">SpSt-62</strain>
        <strain evidence="1">SpSt-97</strain>
    </source>
</reference>
<evidence type="ECO:0000313" key="2">
    <source>
        <dbReference type="EMBL" id="HGU59909.1"/>
    </source>
</evidence>
<organism evidence="2">
    <name type="scientific">Geoglobus ahangari</name>
    <dbReference type="NCBI Taxonomy" id="113653"/>
    <lineage>
        <taxon>Archaea</taxon>
        <taxon>Methanobacteriati</taxon>
        <taxon>Methanobacteriota</taxon>
        <taxon>Archaeoglobi</taxon>
        <taxon>Archaeoglobales</taxon>
        <taxon>Archaeoglobaceae</taxon>
        <taxon>Geoglobus</taxon>
    </lineage>
</organism>
<sequence length="231" mass="26507">MRAFILKTDWKKIKKELKKKGKAILIKKGEEAEEGVTVGRDKVTLSIECGNLREILEILADLGYDFAALEGFTKEEVENLGIDIPEVTSVDDVERAEDYETLKSLIIKLKGTKGSEFCGALGVFIGFVRKISTGKEVVRLEYERYDEIYPKILKEIENEIMKFEGVRGVKIYHRIGVLTPPEDIVYVIVMAENRETLWKPLQVAVELMKKKLPIWKKEVYVDGEIWVHDKT</sequence>